<dbReference type="Proteomes" id="UP000783871">
    <property type="component" value="Unassembled WGS sequence"/>
</dbReference>
<comment type="caution">
    <text evidence="1">The sequence shown here is derived from an EMBL/GenBank/DDBJ whole genome shotgun (WGS) entry which is preliminary data.</text>
</comment>
<protein>
    <recommendedName>
        <fullName evidence="3">Transcriptional regulator</fullName>
    </recommendedName>
</protein>
<evidence type="ECO:0008006" key="3">
    <source>
        <dbReference type="Google" id="ProtNLM"/>
    </source>
</evidence>
<organism evidence="1 2">
    <name type="scientific">Micromonospora thermarum</name>
    <dbReference type="NCBI Taxonomy" id="2720024"/>
    <lineage>
        <taxon>Bacteria</taxon>
        <taxon>Bacillati</taxon>
        <taxon>Actinomycetota</taxon>
        <taxon>Actinomycetes</taxon>
        <taxon>Micromonosporales</taxon>
        <taxon>Micromonosporaceae</taxon>
        <taxon>Micromonospora</taxon>
    </lineage>
</organism>
<evidence type="ECO:0000313" key="1">
    <source>
        <dbReference type="EMBL" id="NJP35331.1"/>
    </source>
</evidence>
<dbReference type="RefSeq" id="WP_168003674.1">
    <property type="nucleotide sequence ID" value="NZ_JAATEO010000039.1"/>
</dbReference>
<proteinExistence type="predicted"/>
<keyword evidence="2" id="KW-1185">Reference proteome</keyword>
<accession>A0ABX0ZH29</accession>
<name>A0ABX0ZH29_9ACTN</name>
<reference evidence="1 2" key="1">
    <citation type="submission" date="2020-03" db="EMBL/GenBank/DDBJ databases">
        <title>WGS of actinomycetes isolated from Thailand.</title>
        <authorList>
            <person name="Thawai C."/>
        </authorList>
    </citation>
    <scope>NUCLEOTIDE SEQUENCE [LARGE SCALE GENOMIC DNA]</scope>
    <source>
        <strain evidence="1 2">HSS6-12</strain>
    </source>
</reference>
<sequence length="151" mass="16318">MYAPFDAVLSELGSRTPELLWVIRRTVGDPARTAPEALDRLDAMLPGLESEANPSRIVRIGIACAYVDRLASCRAALWRVVDNGRAGGAIASAIEALFLLANDGFFAGEWDRTLAAIEEGLTLCDDHGYRVLTWPGVFLRGLSTLLGDGRT</sequence>
<evidence type="ECO:0000313" key="2">
    <source>
        <dbReference type="Proteomes" id="UP000783871"/>
    </source>
</evidence>
<gene>
    <name evidence="1" type="ORF">HCJ94_26005</name>
</gene>
<dbReference type="EMBL" id="JAATEO010000039">
    <property type="protein sequence ID" value="NJP35331.1"/>
    <property type="molecule type" value="Genomic_DNA"/>
</dbReference>